<protein>
    <submittedName>
        <fullName evidence="4">GNAT family N-acetyltransferase</fullName>
    </submittedName>
</protein>
<dbReference type="Gene3D" id="3.40.630.30">
    <property type="match status" value="1"/>
</dbReference>
<keyword evidence="1" id="KW-0808">Transferase</keyword>
<gene>
    <name evidence="4" type="ORF">SCD92_18020</name>
</gene>
<keyword evidence="2" id="KW-0012">Acyltransferase</keyword>
<evidence type="ECO:0000256" key="2">
    <source>
        <dbReference type="ARBA" id="ARBA00023315"/>
    </source>
</evidence>
<dbReference type="InterPro" id="IPR000182">
    <property type="entry name" value="GNAT_dom"/>
</dbReference>
<evidence type="ECO:0000259" key="3">
    <source>
        <dbReference type="PROSITE" id="PS51186"/>
    </source>
</evidence>
<dbReference type="InterPro" id="IPR050680">
    <property type="entry name" value="YpeA/RimI_acetyltransf"/>
</dbReference>
<dbReference type="InterPro" id="IPR016181">
    <property type="entry name" value="Acyl_CoA_acyltransferase"/>
</dbReference>
<evidence type="ECO:0000256" key="1">
    <source>
        <dbReference type="ARBA" id="ARBA00022679"/>
    </source>
</evidence>
<proteinExistence type="predicted"/>
<keyword evidence="5" id="KW-1185">Reference proteome</keyword>
<evidence type="ECO:0000313" key="4">
    <source>
        <dbReference type="EMBL" id="MDX6851280.1"/>
    </source>
</evidence>
<evidence type="ECO:0000313" key="5">
    <source>
        <dbReference type="Proteomes" id="UP001273505"/>
    </source>
</evidence>
<dbReference type="PANTHER" id="PTHR43420">
    <property type="entry name" value="ACETYLTRANSFERASE"/>
    <property type="match status" value="1"/>
</dbReference>
<dbReference type="SUPFAM" id="SSF55729">
    <property type="entry name" value="Acyl-CoA N-acyltransferases (Nat)"/>
    <property type="match status" value="1"/>
</dbReference>
<dbReference type="CDD" id="cd04301">
    <property type="entry name" value="NAT_SF"/>
    <property type="match status" value="1"/>
</dbReference>
<dbReference type="EMBL" id="JAXAFO010000046">
    <property type="protein sequence ID" value="MDX6851280.1"/>
    <property type="molecule type" value="Genomic_DNA"/>
</dbReference>
<comment type="caution">
    <text evidence="4">The sequence shown here is derived from an EMBL/GenBank/DDBJ whole genome shotgun (WGS) entry which is preliminary data.</text>
</comment>
<sequence length="158" mass="17483">MIDIRLADYQSSDDGKNIITLLNAYAEDPMGGGQPLPQYTREHLVGKLAEHNAITLLAFVDDQAAGILNGFWGFSSFACRPLINIHDLAVLKPYRGMGLSRQLMQELEIIGRERDCCKLTLEVLSGNTTAKAAYQTFGFAGYELDPGKGQALFWEKKL</sequence>
<reference evidence="4 5" key="1">
    <citation type="submission" date="2023-11" db="EMBL/GenBank/DDBJ databases">
        <title>Gilvimarinus fulvus sp. nov., isolated from the surface of Kelp.</title>
        <authorList>
            <person name="Sun Y.Y."/>
            <person name="Gong Y."/>
            <person name="Du Z.J."/>
        </authorList>
    </citation>
    <scope>NUCLEOTIDE SEQUENCE [LARGE SCALE GENOMIC DNA]</scope>
    <source>
        <strain evidence="4 5">SDUM040013</strain>
    </source>
</reference>
<dbReference type="Pfam" id="PF00583">
    <property type="entry name" value="Acetyltransf_1"/>
    <property type="match status" value="1"/>
</dbReference>
<dbReference type="Proteomes" id="UP001273505">
    <property type="component" value="Unassembled WGS sequence"/>
</dbReference>
<dbReference type="PROSITE" id="PS51186">
    <property type="entry name" value="GNAT"/>
    <property type="match status" value="1"/>
</dbReference>
<organism evidence="4 5">
    <name type="scientific">Gilvimarinus gilvus</name>
    <dbReference type="NCBI Taxonomy" id="3058038"/>
    <lineage>
        <taxon>Bacteria</taxon>
        <taxon>Pseudomonadati</taxon>
        <taxon>Pseudomonadota</taxon>
        <taxon>Gammaproteobacteria</taxon>
        <taxon>Cellvibrionales</taxon>
        <taxon>Cellvibrionaceae</taxon>
        <taxon>Gilvimarinus</taxon>
    </lineage>
</organism>
<dbReference type="RefSeq" id="WP_302721723.1">
    <property type="nucleotide sequence ID" value="NZ_JAULRU010000371.1"/>
</dbReference>
<accession>A0ABU4S2A2</accession>
<feature type="domain" description="N-acetyltransferase" evidence="3">
    <location>
        <begin position="2"/>
        <end position="158"/>
    </location>
</feature>
<name>A0ABU4S2A2_9GAMM</name>
<dbReference type="PANTHER" id="PTHR43420:SF44">
    <property type="entry name" value="ACETYLTRANSFERASE YPEA"/>
    <property type="match status" value="1"/>
</dbReference>